<evidence type="ECO:0000256" key="1">
    <source>
        <dbReference type="SAM" id="Phobius"/>
    </source>
</evidence>
<keyword evidence="1" id="KW-0812">Transmembrane</keyword>
<gene>
    <name evidence="4" type="ORF">H8S00_08445</name>
</gene>
<keyword evidence="1" id="KW-1133">Transmembrane helix</keyword>
<dbReference type="InterPro" id="IPR023158">
    <property type="entry name" value="YerB-like_sf"/>
</dbReference>
<sequence length="365" mass="41423">MNKNKKLIVTLVIAGIITVAVGGVALLAMFVIPNKKVEKTEVTETEETTVQTVETTTADPYVGKTPSFLTGEYVKDKTAKRRPVALMYNNIINAMPHSGISNADVCYEAPVEGGITRIMGIFQNYDKLKKMGSVRSCRIYYCAFALEWDAIYSHYGQSQYALGFLKSDKIDNVGALNAENYFYRTTDRVAPHNAFTSGKNLNNAIKALKYRKEYKKGYKGHFKFANFGEKVDLNSKKTAKTVEMGYVINKPWYKFKNGQYYRYQYGEKHIDDQNNKQLHCSNIIIQFVDSTLYPDNKSLNITLNGSGKGWFITNGKAEKITWKKDKQMSGQTKYFDETGKEIVLNTGKTWVQIVQNEYADNVVIK</sequence>
<dbReference type="InterPro" id="IPR035328">
    <property type="entry name" value="DUF3048_C"/>
</dbReference>
<dbReference type="InterPro" id="IPR021416">
    <property type="entry name" value="DUF3048_N"/>
</dbReference>
<reference evidence="4 5" key="1">
    <citation type="submission" date="2020-08" db="EMBL/GenBank/DDBJ databases">
        <title>Genome public.</title>
        <authorList>
            <person name="Liu C."/>
            <person name="Sun Q."/>
        </authorList>
    </citation>
    <scope>NUCLEOTIDE SEQUENCE [LARGE SCALE GENOMIC DNA]</scope>
    <source>
        <strain evidence="4 5">BX4</strain>
    </source>
</reference>
<organism evidence="4 5">
    <name type="scientific">Eubacterium segne</name>
    <dbReference type="NCBI Taxonomy" id="2763045"/>
    <lineage>
        <taxon>Bacteria</taxon>
        <taxon>Bacillati</taxon>
        <taxon>Bacillota</taxon>
        <taxon>Clostridia</taxon>
        <taxon>Eubacteriales</taxon>
        <taxon>Eubacteriaceae</taxon>
        <taxon>Eubacterium</taxon>
    </lineage>
</organism>
<dbReference type="Gene3D" id="3.50.90.10">
    <property type="entry name" value="YerB-like"/>
    <property type="match status" value="1"/>
</dbReference>
<feature type="domain" description="DUF3048" evidence="3">
    <location>
        <begin position="253"/>
        <end position="351"/>
    </location>
</feature>
<protein>
    <submittedName>
        <fullName evidence="4">DUF3048 domain-containing protein</fullName>
    </submittedName>
</protein>
<feature type="domain" description="DUF3048" evidence="2">
    <location>
        <begin position="69"/>
        <end position="210"/>
    </location>
</feature>
<comment type="caution">
    <text evidence="4">The sequence shown here is derived from an EMBL/GenBank/DDBJ whole genome shotgun (WGS) entry which is preliminary data.</text>
</comment>
<dbReference type="Pfam" id="PF17479">
    <property type="entry name" value="DUF3048_C"/>
    <property type="match status" value="1"/>
</dbReference>
<dbReference type="Proteomes" id="UP000597877">
    <property type="component" value="Unassembled WGS sequence"/>
</dbReference>
<name>A0ABR7F320_9FIRM</name>
<dbReference type="SUPFAM" id="SSF159774">
    <property type="entry name" value="YerB-like"/>
    <property type="match status" value="1"/>
</dbReference>
<dbReference type="RefSeq" id="WP_021953081.1">
    <property type="nucleotide sequence ID" value="NZ_JACOOZ010000005.1"/>
</dbReference>
<dbReference type="EMBL" id="JACOOZ010000005">
    <property type="protein sequence ID" value="MBC5668008.1"/>
    <property type="molecule type" value="Genomic_DNA"/>
</dbReference>
<dbReference type="Pfam" id="PF11258">
    <property type="entry name" value="DUF3048"/>
    <property type="match status" value="1"/>
</dbReference>
<keyword evidence="5" id="KW-1185">Reference proteome</keyword>
<evidence type="ECO:0000313" key="4">
    <source>
        <dbReference type="EMBL" id="MBC5668008.1"/>
    </source>
</evidence>
<evidence type="ECO:0000259" key="2">
    <source>
        <dbReference type="Pfam" id="PF11258"/>
    </source>
</evidence>
<evidence type="ECO:0000313" key="5">
    <source>
        <dbReference type="Proteomes" id="UP000597877"/>
    </source>
</evidence>
<evidence type="ECO:0000259" key="3">
    <source>
        <dbReference type="Pfam" id="PF17479"/>
    </source>
</evidence>
<keyword evidence="1" id="KW-0472">Membrane</keyword>
<feature type="transmembrane region" description="Helical" evidence="1">
    <location>
        <begin position="7"/>
        <end position="32"/>
    </location>
</feature>
<accession>A0ABR7F320</accession>
<proteinExistence type="predicted"/>